<dbReference type="OrthoDB" id="6605218at2759"/>
<feature type="domain" description="Phosphomannose isomerase type I catalytic" evidence="1">
    <location>
        <begin position="134"/>
        <end position="176"/>
    </location>
</feature>
<evidence type="ECO:0000313" key="5">
    <source>
        <dbReference type="WBParaSite" id="DME_0000843901-mRNA-1"/>
    </source>
</evidence>
<dbReference type="Proteomes" id="UP000274756">
    <property type="component" value="Unassembled WGS sequence"/>
</dbReference>
<protein>
    <submittedName>
        <fullName evidence="5">PMI_typeI_cat domain-containing protein</fullName>
    </submittedName>
</protein>
<dbReference type="AlphaFoldDB" id="A0A0N4UKZ5"/>
<evidence type="ECO:0000313" key="3">
    <source>
        <dbReference type="Proteomes" id="UP000038040"/>
    </source>
</evidence>
<dbReference type="Pfam" id="PF20511">
    <property type="entry name" value="PMI_typeI_cat"/>
    <property type="match status" value="1"/>
</dbReference>
<evidence type="ECO:0000259" key="1">
    <source>
        <dbReference type="Pfam" id="PF20511"/>
    </source>
</evidence>
<gene>
    <name evidence="2" type="ORF">DME_LOCUS10383</name>
</gene>
<dbReference type="Proteomes" id="UP000038040">
    <property type="component" value="Unplaced"/>
</dbReference>
<evidence type="ECO:0000313" key="2">
    <source>
        <dbReference type="EMBL" id="VDN60410.1"/>
    </source>
</evidence>
<dbReference type="InterPro" id="IPR046457">
    <property type="entry name" value="PMI_typeI_cat"/>
</dbReference>
<dbReference type="GO" id="GO:0008270">
    <property type="term" value="F:zinc ion binding"/>
    <property type="evidence" value="ECO:0007669"/>
    <property type="project" value="InterPro"/>
</dbReference>
<organism evidence="3 5">
    <name type="scientific">Dracunculus medinensis</name>
    <name type="common">Guinea worm</name>
    <dbReference type="NCBI Taxonomy" id="318479"/>
    <lineage>
        <taxon>Eukaryota</taxon>
        <taxon>Metazoa</taxon>
        <taxon>Ecdysozoa</taxon>
        <taxon>Nematoda</taxon>
        <taxon>Chromadorea</taxon>
        <taxon>Rhabditida</taxon>
        <taxon>Spirurina</taxon>
        <taxon>Dracunculoidea</taxon>
        <taxon>Dracunculidae</taxon>
        <taxon>Dracunculus</taxon>
    </lineage>
</organism>
<reference evidence="2 4" key="2">
    <citation type="submission" date="2018-11" db="EMBL/GenBank/DDBJ databases">
        <authorList>
            <consortium name="Pathogen Informatics"/>
        </authorList>
    </citation>
    <scope>NUCLEOTIDE SEQUENCE [LARGE SCALE GENOMIC DNA]</scope>
</reference>
<proteinExistence type="predicted"/>
<dbReference type="EMBL" id="UYYG01001214">
    <property type="protein sequence ID" value="VDN60410.1"/>
    <property type="molecule type" value="Genomic_DNA"/>
</dbReference>
<dbReference type="GO" id="GO:0004476">
    <property type="term" value="F:mannose-6-phosphate isomerase activity"/>
    <property type="evidence" value="ECO:0007669"/>
    <property type="project" value="InterPro"/>
</dbReference>
<sequence>MIAYQLSLITSNSLREINTLSLKLTTRDIIIDSALPIDHSYKRDKELFVENYNKFQHFSVYFSVYRNECEEKLAVIYCFSVDKVENKLNHNYDLLNLTEKVWKIKYKAFRPRLFEDIARVPKFFSTRPERIMKIQKLHCAVQCYDWGCVGESSLVANLKKSADSNFIIEKKPYAECLPCIFR</sequence>
<evidence type="ECO:0000313" key="4">
    <source>
        <dbReference type="Proteomes" id="UP000274756"/>
    </source>
</evidence>
<dbReference type="WBParaSite" id="DME_0000843901-mRNA-1">
    <property type="protein sequence ID" value="DME_0000843901-mRNA-1"/>
    <property type="gene ID" value="DME_0000843901"/>
</dbReference>
<reference evidence="5" key="1">
    <citation type="submission" date="2016-04" db="UniProtKB">
        <authorList>
            <consortium name="WormBaseParasite"/>
        </authorList>
    </citation>
    <scope>IDENTIFICATION</scope>
</reference>
<dbReference type="InterPro" id="IPR014710">
    <property type="entry name" value="RmlC-like_jellyroll"/>
</dbReference>
<name>A0A0N4UKZ5_DRAME</name>
<dbReference type="Gene3D" id="2.60.120.10">
    <property type="entry name" value="Jelly Rolls"/>
    <property type="match status" value="1"/>
</dbReference>
<accession>A0A0N4UKZ5</accession>
<keyword evidence="4" id="KW-1185">Reference proteome</keyword>